<dbReference type="EMBL" id="DXIQ01000063">
    <property type="protein sequence ID" value="HIV39318.1"/>
    <property type="molecule type" value="Genomic_DNA"/>
</dbReference>
<evidence type="ECO:0000313" key="2">
    <source>
        <dbReference type="EMBL" id="HIV39318.1"/>
    </source>
</evidence>
<protein>
    <submittedName>
        <fullName evidence="2">ADP-ribosylglycohydrolase family protein</fullName>
    </submittedName>
</protein>
<proteinExistence type="predicted"/>
<dbReference type="InterPro" id="IPR036705">
    <property type="entry name" value="Ribosyl_crysJ1_sf"/>
</dbReference>
<evidence type="ECO:0000313" key="3">
    <source>
        <dbReference type="Proteomes" id="UP000886814"/>
    </source>
</evidence>
<dbReference type="Gene3D" id="1.10.4080.10">
    <property type="entry name" value="ADP-ribosylation/Crystallin J1"/>
    <property type="match status" value="1"/>
</dbReference>
<feature type="binding site" evidence="1">
    <location>
        <position position="285"/>
    </location>
    <ligand>
        <name>Mg(2+)</name>
        <dbReference type="ChEBI" id="CHEBI:18420"/>
        <label>1</label>
    </ligand>
</feature>
<dbReference type="PANTHER" id="PTHR16222">
    <property type="entry name" value="ADP-RIBOSYLGLYCOHYDROLASE"/>
    <property type="match status" value="1"/>
</dbReference>
<reference evidence="2" key="1">
    <citation type="journal article" date="2021" name="PeerJ">
        <title>Extensive microbial diversity within the chicken gut microbiome revealed by metagenomics and culture.</title>
        <authorList>
            <person name="Gilroy R."/>
            <person name="Ravi A."/>
            <person name="Getino M."/>
            <person name="Pursley I."/>
            <person name="Horton D.L."/>
            <person name="Alikhan N.F."/>
            <person name="Baker D."/>
            <person name="Gharbi K."/>
            <person name="Hall N."/>
            <person name="Watson M."/>
            <person name="Adriaenssens E.M."/>
            <person name="Foster-Nyarko E."/>
            <person name="Jarju S."/>
            <person name="Secka A."/>
            <person name="Antonio M."/>
            <person name="Oren A."/>
            <person name="Chaudhuri R.R."/>
            <person name="La Ragione R."/>
            <person name="Hildebrand F."/>
            <person name="Pallen M.J."/>
        </authorList>
    </citation>
    <scope>NUCLEOTIDE SEQUENCE</scope>
    <source>
        <strain evidence="2">CHK195-9823</strain>
    </source>
</reference>
<comment type="caution">
    <text evidence="2">The sequence shown here is derived from an EMBL/GenBank/DDBJ whole genome shotgun (WGS) entry which is preliminary data.</text>
</comment>
<dbReference type="InterPro" id="IPR005502">
    <property type="entry name" value="Ribosyl_crysJ1"/>
</dbReference>
<dbReference type="InterPro" id="IPR050792">
    <property type="entry name" value="ADP-ribosylglycohydrolase"/>
</dbReference>
<keyword evidence="1" id="KW-0460">Magnesium</keyword>
<feature type="binding site" evidence="1">
    <location>
        <position position="283"/>
    </location>
    <ligand>
        <name>Mg(2+)</name>
        <dbReference type="ChEBI" id="CHEBI:18420"/>
        <label>1</label>
    </ligand>
</feature>
<reference evidence="2" key="2">
    <citation type="submission" date="2021-04" db="EMBL/GenBank/DDBJ databases">
        <authorList>
            <person name="Gilroy R."/>
        </authorList>
    </citation>
    <scope>NUCLEOTIDE SEQUENCE</scope>
    <source>
        <strain evidence="2">CHK195-9823</strain>
    </source>
</reference>
<dbReference type="Pfam" id="PF03747">
    <property type="entry name" value="ADP_ribosyl_GH"/>
    <property type="match status" value="1"/>
</dbReference>
<dbReference type="Proteomes" id="UP000886814">
    <property type="component" value="Unassembled WGS sequence"/>
</dbReference>
<comment type="cofactor">
    <cofactor evidence="1">
        <name>Mg(2+)</name>
        <dbReference type="ChEBI" id="CHEBI:18420"/>
    </cofactor>
    <text evidence="1">Binds 2 magnesium ions per subunit.</text>
</comment>
<dbReference type="PANTHER" id="PTHR16222:SF12">
    <property type="entry name" value="ADP-RIBOSYLGLYCOHYDROLASE-RELATED"/>
    <property type="match status" value="1"/>
</dbReference>
<dbReference type="AlphaFoldDB" id="A0A9D1PDW8"/>
<feature type="binding site" evidence="1">
    <location>
        <position position="63"/>
    </location>
    <ligand>
        <name>Mg(2+)</name>
        <dbReference type="ChEBI" id="CHEBI:18420"/>
        <label>1</label>
    </ligand>
</feature>
<feature type="binding site" evidence="1">
    <location>
        <position position="64"/>
    </location>
    <ligand>
        <name>Mg(2+)</name>
        <dbReference type="ChEBI" id="CHEBI:18420"/>
        <label>1</label>
    </ligand>
</feature>
<evidence type="ECO:0000256" key="1">
    <source>
        <dbReference type="PIRSR" id="PIRSR605502-1"/>
    </source>
</evidence>
<keyword evidence="1" id="KW-0479">Metal-binding</keyword>
<gene>
    <name evidence="2" type="ORF">H9747_10045</name>
</gene>
<dbReference type="SUPFAM" id="SSF101478">
    <property type="entry name" value="ADP-ribosylglycohydrolase"/>
    <property type="match status" value="1"/>
</dbReference>
<sequence>MNLDKKSRIRGALIGAAYGDAFGMPSETWTPEKIKEKFGYIDDFLPGDEDNEISRGFRPGEVTDDTINMIFVIEMLAETGGEVRPEIFIQKLRKWTGEQEKSKSVIGPSTAAAFAKLDQGVPMEITGRNGVTNGGAMKILPVGLLYGDKDMEVLAEQVQKLCMPTHNTSCAISAACAVAAAAGKALQGEESLEKILAYGAEGAKAGESRGYKVCSPSVARRIRLAAKIAGQEKKPAEILKDLYEIIGTGLASAESIPAALGILALGRGNPVLCARYGANIGGDTDTIGAMACGICGAYMGDGIFDEQEIRLLEKVNGINFDQLTDMLLSLKSC</sequence>
<organism evidence="2 3">
    <name type="scientific">Candidatus Blautia stercorigallinarum</name>
    <dbReference type="NCBI Taxonomy" id="2838501"/>
    <lineage>
        <taxon>Bacteria</taxon>
        <taxon>Bacillati</taxon>
        <taxon>Bacillota</taxon>
        <taxon>Clostridia</taxon>
        <taxon>Lachnospirales</taxon>
        <taxon>Lachnospiraceae</taxon>
        <taxon>Blautia</taxon>
    </lineage>
</organism>
<accession>A0A9D1PDW8</accession>
<dbReference type="GO" id="GO:0046872">
    <property type="term" value="F:metal ion binding"/>
    <property type="evidence" value="ECO:0007669"/>
    <property type="project" value="UniProtKB-KW"/>
</dbReference>
<feature type="binding site" evidence="1">
    <location>
        <position position="286"/>
    </location>
    <ligand>
        <name>Mg(2+)</name>
        <dbReference type="ChEBI" id="CHEBI:18420"/>
        <label>1</label>
    </ligand>
</feature>
<name>A0A9D1PDW8_9FIRM</name>
<feature type="binding site" evidence="1">
    <location>
        <position position="65"/>
    </location>
    <ligand>
        <name>Mg(2+)</name>
        <dbReference type="ChEBI" id="CHEBI:18420"/>
        <label>1</label>
    </ligand>
</feature>